<evidence type="ECO:0000256" key="6">
    <source>
        <dbReference type="ARBA" id="ARBA00022982"/>
    </source>
</evidence>
<keyword evidence="5" id="KW-0288">FMN</keyword>
<dbReference type="NCBIfam" id="NF006738">
    <property type="entry name" value="PRK09267.1-4"/>
    <property type="match status" value="1"/>
</dbReference>
<keyword evidence="9" id="KW-1185">Reference proteome</keyword>
<dbReference type="OrthoDB" id="528439at2759"/>
<dbReference type="InterPro" id="IPR010086">
    <property type="entry name" value="Flavodoxin_lc"/>
</dbReference>
<organism evidence="8 9">
    <name type="scientific">Thalassiosira oceanica</name>
    <name type="common">Marine diatom</name>
    <dbReference type="NCBI Taxonomy" id="159749"/>
    <lineage>
        <taxon>Eukaryota</taxon>
        <taxon>Sar</taxon>
        <taxon>Stramenopiles</taxon>
        <taxon>Ochrophyta</taxon>
        <taxon>Bacillariophyta</taxon>
        <taxon>Coscinodiscophyceae</taxon>
        <taxon>Thalassiosirophycidae</taxon>
        <taxon>Thalassiosirales</taxon>
        <taxon>Thalassiosiraceae</taxon>
        <taxon>Thalassiosira</taxon>
    </lineage>
</organism>
<evidence type="ECO:0000256" key="4">
    <source>
        <dbReference type="ARBA" id="ARBA00022630"/>
    </source>
</evidence>
<dbReference type="GO" id="GO:0009055">
    <property type="term" value="F:electron transfer activity"/>
    <property type="evidence" value="ECO:0007669"/>
    <property type="project" value="InterPro"/>
</dbReference>
<dbReference type="Proteomes" id="UP000266841">
    <property type="component" value="Unassembled WGS sequence"/>
</dbReference>
<evidence type="ECO:0000256" key="3">
    <source>
        <dbReference type="ARBA" id="ARBA00022448"/>
    </source>
</evidence>
<evidence type="ECO:0000259" key="7">
    <source>
        <dbReference type="PROSITE" id="PS50902"/>
    </source>
</evidence>
<dbReference type="NCBIfam" id="TIGR01752">
    <property type="entry name" value="flav_long"/>
    <property type="match status" value="1"/>
</dbReference>
<evidence type="ECO:0000313" key="8">
    <source>
        <dbReference type="EMBL" id="EJK62751.1"/>
    </source>
</evidence>
<accession>K0SP63</accession>
<proteinExistence type="inferred from homology"/>
<keyword evidence="3" id="KW-0813">Transport</keyword>
<keyword evidence="6" id="KW-0249">Electron transport</keyword>
<dbReference type="InterPro" id="IPR001226">
    <property type="entry name" value="Flavodoxin_CS"/>
</dbReference>
<dbReference type="PROSITE" id="PS00201">
    <property type="entry name" value="FLAVODOXIN"/>
    <property type="match status" value="1"/>
</dbReference>
<dbReference type="PANTHER" id="PTHR42809">
    <property type="entry name" value="FLAVODOXIN 2"/>
    <property type="match status" value="1"/>
</dbReference>
<dbReference type="EMBL" id="AGNL01018648">
    <property type="protein sequence ID" value="EJK62751.1"/>
    <property type="molecule type" value="Genomic_DNA"/>
</dbReference>
<name>K0SP63_THAOC</name>
<dbReference type="InterPro" id="IPR029039">
    <property type="entry name" value="Flavoprotein-like_sf"/>
</dbReference>
<comment type="cofactor">
    <cofactor evidence="1">
        <name>FMN</name>
        <dbReference type="ChEBI" id="CHEBI:58210"/>
    </cofactor>
</comment>
<evidence type="ECO:0000256" key="5">
    <source>
        <dbReference type="ARBA" id="ARBA00022643"/>
    </source>
</evidence>
<protein>
    <recommendedName>
        <fullName evidence="7">Flavodoxin-like domain-containing protein</fullName>
    </recommendedName>
</protein>
<sequence>MIRQILVAATASAAIFTSPACEAFVSPWRASAIHNANDPSSSSLNAEQVGIFFGTSTGSTEEAAQLLSEAFGSGVASEPIDIDGVDDVAAELGKYPALVCGTPTWNTGADTERSGTGWDEIYYTSMQDLDIAGKKVAVFGLGDSVSYSENYADGCGELHDVFSDLGCVMLGYTSQEGYQHDSSKAIRGDKFCGLLLDAVNEEDLTDERVSNWVSQLMQEGILDTNGGAVASAPPAEVAPAVVEDEAPVFVDPVLAQEIMNEVKPEGYRSHYNPRTDKTMWISADGRSSYVTEGGPGHECGTREWPALSEVSSCSHAPEVWGQAVEQVLDDILVLAGLGKSKANSGVGLDVDEEWVAHEYLRRCKVGARESEQDEELWNCSSAGIWNEHIIEAELVGAPVPVDLTMEEFADPDTQVVNQFVSNV</sequence>
<dbReference type="Gene3D" id="3.40.50.360">
    <property type="match status" value="1"/>
</dbReference>
<dbReference type="InterPro" id="IPR008254">
    <property type="entry name" value="Flavodoxin/NO_synth"/>
</dbReference>
<dbReference type="PANTHER" id="PTHR42809:SF1">
    <property type="entry name" value="FLAVODOXIN 1"/>
    <property type="match status" value="1"/>
</dbReference>
<keyword evidence="4" id="KW-0285">Flavoprotein</keyword>
<gene>
    <name evidence="8" type="ORF">THAOC_16623</name>
</gene>
<reference evidence="8 9" key="1">
    <citation type="journal article" date="2012" name="Genome Biol.">
        <title>Genome and low-iron response of an oceanic diatom adapted to chronic iron limitation.</title>
        <authorList>
            <person name="Lommer M."/>
            <person name="Specht M."/>
            <person name="Roy A.S."/>
            <person name="Kraemer L."/>
            <person name="Andreson R."/>
            <person name="Gutowska M.A."/>
            <person name="Wolf J."/>
            <person name="Bergner S.V."/>
            <person name="Schilhabel M.B."/>
            <person name="Klostermeier U.C."/>
            <person name="Beiko R.G."/>
            <person name="Rosenstiel P."/>
            <person name="Hippler M."/>
            <person name="Laroche J."/>
        </authorList>
    </citation>
    <scope>NUCLEOTIDE SEQUENCE [LARGE SCALE GENOMIC DNA]</scope>
    <source>
        <strain evidence="8 9">CCMP1005</strain>
    </source>
</reference>
<evidence type="ECO:0000256" key="2">
    <source>
        <dbReference type="ARBA" id="ARBA00005267"/>
    </source>
</evidence>
<dbReference type="PROSITE" id="PS50902">
    <property type="entry name" value="FLAVODOXIN_LIKE"/>
    <property type="match status" value="1"/>
</dbReference>
<comment type="caution">
    <text evidence="8">The sequence shown here is derived from an EMBL/GenBank/DDBJ whole genome shotgun (WGS) entry which is preliminary data.</text>
</comment>
<dbReference type="GO" id="GO:0010181">
    <property type="term" value="F:FMN binding"/>
    <property type="evidence" value="ECO:0007669"/>
    <property type="project" value="InterPro"/>
</dbReference>
<dbReference type="Pfam" id="PF00258">
    <property type="entry name" value="Flavodoxin_1"/>
    <property type="match status" value="1"/>
</dbReference>
<dbReference type="SUPFAM" id="SSF52218">
    <property type="entry name" value="Flavoproteins"/>
    <property type="match status" value="1"/>
</dbReference>
<dbReference type="AlphaFoldDB" id="K0SP63"/>
<evidence type="ECO:0000256" key="1">
    <source>
        <dbReference type="ARBA" id="ARBA00001917"/>
    </source>
</evidence>
<feature type="domain" description="Flavodoxin-like" evidence="7">
    <location>
        <begin position="49"/>
        <end position="217"/>
    </location>
</feature>
<dbReference type="eggNOG" id="ENOG502S6IV">
    <property type="taxonomic scope" value="Eukaryota"/>
</dbReference>
<dbReference type="InterPro" id="IPR050619">
    <property type="entry name" value="Flavodoxin"/>
</dbReference>
<comment type="similarity">
    <text evidence="2">Belongs to the flavodoxin family.</text>
</comment>
<evidence type="ECO:0000313" key="9">
    <source>
        <dbReference type="Proteomes" id="UP000266841"/>
    </source>
</evidence>